<dbReference type="Proteomes" id="UP000692954">
    <property type="component" value="Unassembled WGS sequence"/>
</dbReference>
<sequence>MQLMKNVQLLKRLYGEQQWIQQLIHTFDDDLMIATTILKKQIILHYKNDWKLQKLYFNSQQRCLKNQIIVWLSTVVFNI</sequence>
<evidence type="ECO:0000313" key="1">
    <source>
        <dbReference type="EMBL" id="CAD8129204.1"/>
    </source>
</evidence>
<dbReference type="AlphaFoldDB" id="A0A8S1RS75"/>
<evidence type="ECO:0000313" key="2">
    <source>
        <dbReference type="Proteomes" id="UP000692954"/>
    </source>
</evidence>
<name>A0A8S1RS75_9CILI</name>
<protein>
    <submittedName>
        <fullName evidence="1">Uncharacterized protein</fullName>
    </submittedName>
</protein>
<proteinExistence type="predicted"/>
<comment type="caution">
    <text evidence="1">The sequence shown here is derived from an EMBL/GenBank/DDBJ whole genome shotgun (WGS) entry which is preliminary data.</text>
</comment>
<accession>A0A8S1RS75</accession>
<gene>
    <name evidence="1" type="ORF">PSON_ATCC_30995.1.T2100019</name>
</gene>
<organism evidence="1 2">
    <name type="scientific">Paramecium sonneborni</name>
    <dbReference type="NCBI Taxonomy" id="65129"/>
    <lineage>
        <taxon>Eukaryota</taxon>
        <taxon>Sar</taxon>
        <taxon>Alveolata</taxon>
        <taxon>Ciliophora</taxon>
        <taxon>Intramacronucleata</taxon>
        <taxon>Oligohymenophorea</taxon>
        <taxon>Peniculida</taxon>
        <taxon>Parameciidae</taxon>
        <taxon>Paramecium</taxon>
    </lineage>
</organism>
<dbReference type="EMBL" id="CAJJDN010000210">
    <property type="protein sequence ID" value="CAD8129204.1"/>
    <property type="molecule type" value="Genomic_DNA"/>
</dbReference>
<reference evidence="1" key="1">
    <citation type="submission" date="2021-01" db="EMBL/GenBank/DDBJ databases">
        <authorList>
            <consortium name="Genoscope - CEA"/>
            <person name="William W."/>
        </authorList>
    </citation>
    <scope>NUCLEOTIDE SEQUENCE</scope>
</reference>
<keyword evidence="2" id="KW-1185">Reference proteome</keyword>